<evidence type="ECO:0000256" key="2">
    <source>
        <dbReference type="ARBA" id="ARBA00022448"/>
    </source>
</evidence>
<feature type="domain" description="ABC transmembrane type-1" evidence="8">
    <location>
        <begin position="73"/>
        <end position="264"/>
    </location>
</feature>
<accession>F5Y9X9</accession>
<evidence type="ECO:0000313" key="10">
    <source>
        <dbReference type="Proteomes" id="UP000009222"/>
    </source>
</evidence>
<keyword evidence="4 7" id="KW-0812">Transmembrane</keyword>
<feature type="transmembrane region" description="Helical" evidence="7">
    <location>
        <begin position="145"/>
        <end position="163"/>
    </location>
</feature>
<keyword evidence="5 7" id="KW-1133">Transmembrane helix</keyword>
<evidence type="ECO:0000259" key="8">
    <source>
        <dbReference type="PROSITE" id="PS50928"/>
    </source>
</evidence>
<evidence type="ECO:0000256" key="5">
    <source>
        <dbReference type="ARBA" id="ARBA00022989"/>
    </source>
</evidence>
<evidence type="ECO:0000313" key="9">
    <source>
        <dbReference type="EMBL" id="AEF81088.1"/>
    </source>
</evidence>
<dbReference type="InterPro" id="IPR000515">
    <property type="entry name" value="MetI-like"/>
</dbReference>
<dbReference type="InParanoid" id="F5Y9X9"/>
<keyword evidence="10" id="KW-1185">Reference proteome</keyword>
<evidence type="ECO:0000256" key="4">
    <source>
        <dbReference type="ARBA" id="ARBA00022692"/>
    </source>
</evidence>
<evidence type="ECO:0000256" key="7">
    <source>
        <dbReference type="RuleBase" id="RU363032"/>
    </source>
</evidence>
<dbReference type="eggNOG" id="COG0395">
    <property type="taxonomic scope" value="Bacteria"/>
</dbReference>
<evidence type="ECO:0000256" key="3">
    <source>
        <dbReference type="ARBA" id="ARBA00022475"/>
    </source>
</evidence>
<dbReference type="Pfam" id="PF00528">
    <property type="entry name" value="BPD_transp_1"/>
    <property type="match status" value="1"/>
</dbReference>
<comment type="subcellular location">
    <subcellularLocation>
        <location evidence="1 7">Cell membrane</location>
        <topology evidence="1 7">Multi-pass membrane protein</topology>
    </subcellularLocation>
</comment>
<sequence>MTKKKITIGTIVVYLILIVLCAVWLLPIISTLMVAFKTPAEYINTKFYQPPKGFEFINNLKEVFSYYHLHINFLNSFIYAVSGVIFCILLSSTAAFAVTKLKPRGSFFIFLLIYSGTIFPFQLYLIPLLRTYNWLGIYNTKFGMILLYSAICTPFATFLYRGYFLNLDDQIMQAAMIDGCGPVGIFFRIYQPQLKAPTAVVALFQGMWIWNDLLFGMILSSSEKVRPIMVAVAQSTGTGGGKIPVMMAGVIFTSIPTILLFIALRKYFIKGFSMQSGLE</sequence>
<dbReference type="Proteomes" id="UP000009222">
    <property type="component" value="Chromosome"/>
</dbReference>
<feature type="transmembrane region" description="Helical" evidence="7">
    <location>
        <begin position="77"/>
        <end position="98"/>
    </location>
</feature>
<dbReference type="PANTHER" id="PTHR43744">
    <property type="entry name" value="ABC TRANSPORTER PERMEASE PROTEIN MG189-RELATED-RELATED"/>
    <property type="match status" value="1"/>
</dbReference>
<dbReference type="OrthoDB" id="9771544at2"/>
<dbReference type="SUPFAM" id="SSF161098">
    <property type="entry name" value="MetI-like"/>
    <property type="match status" value="1"/>
</dbReference>
<feature type="transmembrane region" description="Helical" evidence="7">
    <location>
        <begin position="105"/>
        <end position="125"/>
    </location>
</feature>
<dbReference type="InterPro" id="IPR035906">
    <property type="entry name" value="MetI-like_sf"/>
</dbReference>
<dbReference type="Gene3D" id="1.10.3720.10">
    <property type="entry name" value="MetI-like"/>
    <property type="match status" value="1"/>
</dbReference>
<keyword evidence="3" id="KW-1003">Cell membrane</keyword>
<gene>
    <name evidence="9" type="ordered locus">TREAZ_2084</name>
</gene>
<feature type="transmembrane region" description="Helical" evidence="7">
    <location>
        <begin position="198"/>
        <end position="219"/>
    </location>
</feature>
<protein>
    <submittedName>
        <fullName evidence="9">ABC transporter, permease protein</fullName>
    </submittedName>
</protein>
<dbReference type="EMBL" id="CP001841">
    <property type="protein sequence ID" value="AEF81088.1"/>
    <property type="molecule type" value="Genomic_DNA"/>
</dbReference>
<dbReference type="CDD" id="cd06261">
    <property type="entry name" value="TM_PBP2"/>
    <property type="match status" value="1"/>
</dbReference>
<keyword evidence="6 7" id="KW-0472">Membrane</keyword>
<organism evidence="9 10">
    <name type="scientific">Leadbettera azotonutricia (strain ATCC BAA-888 / DSM 13862 / ZAS-9)</name>
    <name type="common">Treponema azotonutricium</name>
    <dbReference type="NCBI Taxonomy" id="545695"/>
    <lineage>
        <taxon>Bacteria</taxon>
        <taxon>Pseudomonadati</taxon>
        <taxon>Spirochaetota</taxon>
        <taxon>Spirochaetia</taxon>
        <taxon>Spirochaetales</taxon>
        <taxon>Breznakiellaceae</taxon>
        <taxon>Leadbettera</taxon>
    </lineage>
</organism>
<evidence type="ECO:0000256" key="6">
    <source>
        <dbReference type="ARBA" id="ARBA00023136"/>
    </source>
</evidence>
<keyword evidence="2 7" id="KW-0813">Transport</keyword>
<reference evidence="10" key="1">
    <citation type="submission" date="2009-12" db="EMBL/GenBank/DDBJ databases">
        <title>Complete sequence of Treponema azotonutricium strain ZAS-9.</title>
        <authorList>
            <person name="Tetu S.G."/>
            <person name="Matson E."/>
            <person name="Ren Q."/>
            <person name="Seshadri R."/>
            <person name="Elbourne L."/>
            <person name="Hassan K.A."/>
            <person name="Durkin A."/>
            <person name="Radune D."/>
            <person name="Mohamoud Y."/>
            <person name="Shay R."/>
            <person name="Jin S."/>
            <person name="Zhang X."/>
            <person name="Lucey K."/>
            <person name="Ballor N.R."/>
            <person name="Ottesen E."/>
            <person name="Rosenthal R."/>
            <person name="Allen A."/>
            <person name="Leadbetter J.R."/>
            <person name="Paulsen I.T."/>
        </authorList>
    </citation>
    <scope>NUCLEOTIDE SEQUENCE [LARGE SCALE GENOMIC DNA]</scope>
    <source>
        <strain evidence="10">ATCC BAA-888 / DSM 13862 / ZAS-9</strain>
    </source>
</reference>
<dbReference type="RefSeq" id="WP_015709965.1">
    <property type="nucleotide sequence ID" value="NC_015577.1"/>
</dbReference>
<feature type="transmembrane region" description="Helical" evidence="7">
    <location>
        <begin position="243"/>
        <end position="264"/>
    </location>
</feature>
<reference evidence="9 10" key="2">
    <citation type="journal article" date="2011" name="ISME J.">
        <title>RNA-seq reveals cooperative metabolic interactions between two termite-gut spirochete species in co-culture.</title>
        <authorList>
            <person name="Rosenthal A.Z."/>
            <person name="Matson E.G."/>
            <person name="Eldar A."/>
            <person name="Leadbetter J.R."/>
        </authorList>
    </citation>
    <scope>NUCLEOTIDE SEQUENCE [LARGE SCALE GENOMIC DNA]</scope>
    <source>
        <strain evidence="10">ATCC BAA-888 / DSM 13862 / ZAS-9</strain>
    </source>
</reference>
<dbReference type="KEGG" id="taz:TREAZ_2084"/>
<comment type="similarity">
    <text evidence="7">Belongs to the binding-protein-dependent transport system permease family.</text>
</comment>
<feature type="transmembrane region" description="Helical" evidence="7">
    <location>
        <begin position="12"/>
        <end position="36"/>
    </location>
</feature>
<name>F5Y9X9_LEAAZ</name>
<evidence type="ECO:0000256" key="1">
    <source>
        <dbReference type="ARBA" id="ARBA00004651"/>
    </source>
</evidence>
<dbReference type="GO" id="GO:0055085">
    <property type="term" value="P:transmembrane transport"/>
    <property type="evidence" value="ECO:0007669"/>
    <property type="project" value="InterPro"/>
</dbReference>
<dbReference type="PROSITE" id="PS50928">
    <property type="entry name" value="ABC_TM1"/>
    <property type="match status" value="1"/>
</dbReference>
<dbReference type="STRING" id="545695.TREAZ_2084"/>
<dbReference type="HOGENOM" id="CLU_016047_1_2_12"/>
<dbReference type="AlphaFoldDB" id="F5Y9X9"/>
<dbReference type="PANTHER" id="PTHR43744:SF12">
    <property type="entry name" value="ABC TRANSPORTER PERMEASE PROTEIN MG189-RELATED"/>
    <property type="match status" value="1"/>
</dbReference>
<dbReference type="GO" id="GO:0005886">
    <property type="term" value="C:plasma membrane"/>
    <property type="evidence" value="ECO:0007669"/>
    <property type="project" value="UniProtKB-SubCell"/>
</dbReference>
<proteinExistence type="inferred from homology"/>